<sequence length="196" mass="22168">MTAKIHISGLIFMAILAAIIATICDAIHVYTQTLSYPNPWYFGQACWVLPGFFIAFMFMGICYAFLASKLHTVIHLKASTSFGSQIELIECLTTFALVYILSGFGNFDPTVLCIILYSTFLIRWLFSYDRMWLLILAILLAIGGMFAEGLLADFGQVKYRHSDIFNVPYWLGAVYMHGAFALRAGMRALVYQTYHH</sequence>
<gene>
    <name evidence="2" type="ORF">G8E00_11795</name>
</gene>
<protein>
    <submittedName>
        <fullName evidence="2">Uncharacterized protein</fullName>
    </submittedName>
</protein>
<dbReference type="KEGG" id="asha:G8E00_11795"/>
<feature type="transmembrane region" description="Helical" evidence="1">
    <location>
        <begin position="78"/>
        <end position="101"/>
    </location>
</feature>
<evidence type="ECO:0000256" key="1">
    <source>
        <dbReference type="SAM" id="Phobius"/>
    </source>
</evidence>
<feature type="transmembrane region" description="Helical" evidence="1">
    <location>
        <begin position="107"/>
        <end position="126"/>
    </location>
</feature>
<dbReference type="Proteomes" id="UP000502297">
    <property type="component" value="Chromosome"/>
</dbReference>
<evidence type="ECO:0000313" key="3">
    <source>
        <dbReference type="Proteomes" id="UP000502297"/>
    </source>
</evidence>
<feature type="transmembrane region" description="Helical" evidence="1">
    <location>
        <begin position="133"/>
        <end position="152"/>
    </location>
</feature>
<feature type="transmembrane region" description="Helical" evidence="1">
    <location>
        <begin position="7"/>
        <end position="30"/>
    </location>
</feature>
<keyword evidence="1" id="KW-0472">Membrane</keyword>
<proteinExistence type="predicted"/>
<organism evidence="2 3">
    <name type="scientific">Acinetobacter shaoyimingii</name>
    <dbReference type="NCBI Taxonomy" id="2715164"/>
    <lineage>
        <taxon>Bacteria</taxon>
        <taxon>Pseudomonadati</taxon>
        <taxon>Pseudomonadota</taxon>
        <taxon>Gammaproteobacteria</taxon>
        <taxon>Moraxellales</taxon>
        <taxon>Moraxellaceae</taxon>
        <taxon>Acinetobacter</taxon>
    </lineage>
</organism>
<reference evidence="2 3" key="1">
    <citation type="submission" date="2020-03" db="EMBL/GenBank/DDBJ databases">
        <authorList>
            <person name="Zhu W."/>
        </authorList>
    </citation>
    <scope>NUCLEOTIDE SEQUENCE [LARGE SCALE GENOMIC DNA]</scope>
    <source>
        <strain evidence="2 3">323-1</strain>
    </source>
</reference>
<dbReference type="AlphaFoldDB" id="A0A6G8RXX1"/>
<name>A0A6G8RXX1_9GAMM</name>
<keyword evidence="3" id="KW-1185">Reference proteome</keyword>
<dbReference type="EMBL" id="CP049801">
    <property type="protein sequence ID" value="QIO06583.1"/>
    <property type="molecule type" value="Genomic_DNA"/>
</dbReference>
<feature type="transmembrane region" description="Helical" evidence="1">
    <location>
        <begin position="164"/>
        <end position="182"/>
    </location>
</feature>
<keyword evidence="1" id="KW-1133">Transmembrane helix</keyword>
<evidence type="ECO:0000313" key="2">
    <source>
        <dbReference type="EMBL" id="QIO06583.1"/>
    </source>
</evidence>
<accession>A0A6G8RXX1</accession>
<feature type="transmembrane region" description="Helical" evidence="1">
    <location>
        <begin position="42"/>
        <end position="66"/>
    </location>
</feature>
<keyword evidence="1" id="KW-0812">Transmembrane</keyword>